<dbReference type="InterPro" id="IPR011024">
    <property type="entry name" value="G_crystallin-like"/>
</dbReference>
<keyword evidence="4" id="KW-1185">Reference proteome</keyword>
<organism evidence="3 4">
    <name type="scientific">Nitrosospira briensis</name>
    <dbReference type="NCBI Taxonomy" id="35799"/>
    <lineage>
        <taxon>Bacteria</taxon>
        <taxon>Pseudomonadati</taxon>
        <taxon>Pseudomonadota</taxon>
        <taxon>Betaproteobacteria</taxon>
        <taxon>Nitrosomonadales</taxon>
        <taxon>Nitrosomonadaceae</taxon>
        <taxon>Nitrosospira</taxon>
    </lineage>
</organism>
<evidence type="ECO:0000313" key="4">
    <source>
        <dbReference type="Proteomes" id="UP000183107"/>
    </source>
</evidence>
<protein>
    <submittedName>
        <fullName evidence="3">Beta/Gamma crystallin</fullName>
    </submittedName>
</protein>
<dbReference type="GO" id="GO:0098609">
    <property type="term" value="P:cell-cell adhesion"/>
    <property type="evidence" value="ECO:0007669"/>
    <property type="project" value="InterPro"/>
</dbReference>
<accession>A0A1I5DR48</accession>
<evidence type="ECO:0000256" key="1">
    <source>
        <dbReference type="SAM" id="MobiDB-lite"/>
    </source>
</evidence>
<dbReference type="Proteomes" id="UP000183107">
    <property type="component" value="Unassembled WGS sequence"/>
</dbReference>
<gene>
    <name evidence="3" type="ORF">SAMN05216386_2365</name>
</gene>
<dbReference type="Pfam" id="PF08964">
    <property type="entry name" value="Crystall_3"/>
    <property type="match status" value="1"/>
</dbReference>
<dbReference type="Gene3D" id="2.60.20.10">
    <property type="entry name" value="Crystallins"/>
    <property type="match status" value="1"/>
</dbReference>
<evidence type="ECO:0000313" key="3">
    <source>
        <dbReference type="EMBL" id="SFO01656.1"/>
    </source>
</evidence>
<reference evidence="4" key="1">
    <citation type="submission" date="2016-10" db="EMBL/GenBank/DDBJ databases">
        <authorList>
            <person name="Varghese N."/>
        </authorList>
    </citation>
    <scope>NUCLEOTIDE SEQUENCE [LARGE SCALE GENOMIC DNA]</scope>
    <source>
        <strain evidence="4">Nsp8</strain>
    </source>
</reference>
<dbReference type="SUPFAM" id="SSF49695">
    <property type="entry name" value="gamma-Crystallin-like"/>
    <property type="match status" value="1"/>
</dbReference>
<name>A0A1I5DR48_9PROT</name>
<sequence length="147" mass="16383">MNEPPRSGDNKSAAQTGSRDGTMTVPVPILMMVPVEVSTDAEKKGCWVKLYDKKNYEGDSLMLTGPISLGRMVGPFGFDWENKVRSLRMGPKTNLTIFDNRDFRDQDKFITAGQSVADMSEKMGFFDNFRSMMVSCPGAQGDPKRNK</sequence>
<dbReference type="AlphaFoldDB" id="A0A1I5DR48"/>
<dbReference type="EMBL" id="FOVJ01000006">
    <property type="protein sequence ID" value="SFO01656.1"/>
    <property type="molecule type" value="Genomic_DNA"/>
</dbReference>
<dbReference type="InterPro" id="IPR015059">
    <property type="entry name" value="Ca_cell_adhesion_N_dom"/>
</dbReference>
<evidence type="ECO:0000259" key="2">
    <source>
        <dbReference type="Pfam" id="PF08964"/>
    </source>
</evidence>
<feature type="region of interest" description="Disordered" evidence="1">
    <location>
        <begin position="1"/>
        <end position="22"/>
    </location>
</feature>
<feature type="compositionally biased region" description="Polar residues" evidence="1">
    <location>
        <begin position="10"/>
        <end position="21"/>
    </location>
</feature>
<feature type="domain" description="Calcium-dependent cell adhesion molecule N-terminal" evidence="2">
    <location>
        <begin position="45"/>
        <end position="132"/>
    </location>
</feature>
<proteinExistence type="predicted"/>
<dbReference type="OrthoDB" id="9156463at2"/>
<dbReference type="GO" id="GO:0016020">
    <property type="term" value="C:membrane"/>
    <property type="evidence" value="ECO:0007669"/>
    <property type="project" value="InterPro"/>
</dbReference>